<organism evidence="2 4">
    <name type="scientific">Mycobacteroides immunogenum</name>
    <dbReference type="NCBI Taxonomy" id="83262"/>
    <lineage>
        <taxon>Bacteria</taxon>
        <taxon>Bacillati</taxon>
        <taxon>Actinomycetota</taxon>
        <taxon>Actinomycetes</taxon>
        <taxon>Mycobacteriales</taxon>
        <taxon>Mycobacteriaceae</taxon>
        <taxon>Mycobacteroides</taxon>
    </lineage>
</organism>
<evidence type="ECO:0000313" key="5">
    <source>
        <dbReference type="Proteomes" id="UP000037962"/>
    </source>
</evidence>
<keyword evidence="5" id="KW-1185">Reference proteome</keyword>
<dbReference type="GO" id="GO:0008757">
    <property type="term" value="F:S-adenosylmethionine-dependent methyltransferase activity"/>
    <property type="evidence" value="ECO:0007669"/>
    <property type="project" value="InterPro"/>
</dbReference>
<dbReference type="KEGG" id="miz:BAB75_23930"/>
<dbReference type="Proteomes" id="UP000037843">
    <property type="component" value="Unassembled WGS sequence"/>
</dbReference>
<evidence type="ECO:0000313" key="3">
    <source>
        <dbReference type="EMBL" id="KPG36343.1"/>
    </source>
</evidence>
<comment type="caution">
    <text evidence="2">The sequence shown here is derived from an EMBL/GenBank/DDBJ whole genome shotgun (WGS) entry which is preliminary data.</text>
</comment>
<dbReference type="CDD" id="cd02440">
    <property type="entry name" value="AdoMet_MTases"/>
    <property type="match status" value="1"/>
</dbReference>
<dbReference type="EMBL" id="LJFS01000004">
    <property type="protein sequence ID" value="KPG36343.1"/>
    <property type="molecule type" value="Genomic_DNA"/>
</dbReference>
<dbReference type="AlphaFoldDB" id="A0A7V8RWP4"/>
<gene>
    <name evidence="2" type="ORF">AN908_14365</name>
    <name evidence="3" type="ORF">AN912_04715</name>
</gene>
<dbReference type="OrthoDB" id="9805171at2"/>
<dbReference type="InterPro" id="IPR013216">
    <property type="entry name" value="Methyltransf_11"/>
</dbReference>
<dbReference type="PANTHER" id="PTHR43591">
    <property type="entry name" value="METHYLTRANSFERASE"/>
    <property type="match status" value="1"/>
</dbReference>
<evidence type="ECO:0000259" key="1">
    <source>
        <dbReference type="Pfam" id="PF08241"/>
    </source>
</evidence>
<dbReference type="GeneID" id="45766922"/>
<evidence type="ECO:0000313" key="2">
    <source>
        <dbReference type="EMBL" id="KPG10520.1"/>
    </source>
</evidence>
<feature type="domain" description="Methyltransferase type 11" evidence="1">
    <location>
        <begin position="48"/>
        <end position="138"/>
    </location>
</feature>
<dbReference type="EMBL" id="LJFO01000007">
    <property type="protein sequence ID" value="KPG10520.1"/>
    <property type="molecule type" value="Genomic_DNA"/>
</dbReference>
<dbReference type="SUPFAM" id="SSF53335">
    <property type="entry name" value="S-adenosyl-L-methionine-dependent methyltransferases"/>
    <property type="match status" value="1"/>
</dbReference>
<dbReference type="Gene3D" id="3.40.50.150">
    <property type="entry name" value="Vaccinia Virus protein VP39"/>
    <property type="match status" value="1"/>
</dbReference>
<dbReference type="Pfam" id="PF08241">
    <property type="entry name" value="Methyltransf_11"/>
    <property type="match status" value="1"/>
</dbReference>
<sequence>MARQFVTRFFDRVSGIYDAPALQRSVYRPNHDAVVAVLQQMRPTSVADIGCGTGVLTARIADEFGVTVHGCDPSPGLLAKGIARSSKVSWHEASAERLPLENASVDAVTSTEAFHFFDQPAALAEFRRVLRPSGFIVIASFNLYPWIARLTGRDHPDAPLTTAKVLSERITRCGYTVLGQWPVKRFTRIWVPTTLTLARPNSPAGSA</sequence>
<name>A0A7V8RWP4_9MYCO</name>
<proteinExistence type="predicted"/>
<reference evidence="4 5" key="1">
    <citation type="submission" date="2015-09" db="EMBL/GenBank/DDBJ databases">
        <title>Genome Sequences of Mycobacterium immunogenum Isolates, Recuperated from a Chloraminated Drinking Water Distribution System Simulator Subjected to Episodes of Nitrification.</title>
        <authorList>
            <person name="Gomez-Alvarez V."/>
            <person name="Revetta R.P."/>
        </authorList>
    </citation>
    <scope>NUCLEOTIDE SEQUENCE [LARGE SCALE GENOMIC DNA]</scope>
    <source>
        <strain evidence="2 4">H008</strain>
        <strain evidence="3 5">H076</strain>
    </source>
</reference>
<dbReference type="Proteomes" id="UP000037962">
    <property type="component" value="Unassembled WGS sequence"/>
</dbReference>
<protein>
    <recommendedName>
        <fullName evidence="1">Methyltransferase type 11 domain-containing protein</fullName>
    </recommendedName>
</protein>
<dbReference type="InterPro" id="IPR029063">
    <property type="entry name" value="SAM-dependent_MTases_sf"/>
</dbReference>
<accession>A0A7V8RWP4</accession>
<dbReference type="RefSeq" id="WP_043076742.1">
    <property type="nucleotide sequence ID" value="NZ_CP011530.1"/>
</dbReference>
<evidence type="ECO:0000313" key="4">
    <source>
        <dbReference type="Proteomes" id="UP000037843"/>
    </source>
</evidence>